<dbReference type="GO" id="GO:0005524">
    <property type="term" value="F:ATP binding"/>
    <property type="evidence" value="ECO:0007669"/>
    <property type="project" value="UniProtKB-UniRule"/>
</dbReference>
<feature type="transmembrane region" description="Helical" evidence="14">
    <location>
        <begin position="367"/>
        <end position="390"/>
    </location>
</feature>
<evidence type="ECO:0000256" key="11">
    <source>
        <dbReference type="ARBA" id="ARBA00023136"/>
    </source>
</evidence>
<evidence type="ECO:0000256" key="1">
    <source>
        <dbReference type="ARBA" id="ARBA00004162"/>
    </source>
</evidence>
<keyword evidence="6 14" id="KW-0812">Transmembrane</keyword>
<keyword evidence="10 14" id="KW-1133">Transmembrane helix</keyword>
<keyword evidence="5" id="KW-0808">Transferase</keyword>
<dbReference type="SMART" id="SM00220">
    <property type="entry name" value="S_TKc"/>
    <property type="match status" value="1"/>
</dbReference>
<dbReference type="EC" id="2.7.11.1" evidence="2"/>
<evidence type="ECO:0000256" key="14">
    <source>
        <dbReference type="SAM" id="Phobius"/>
    </source>
</evidence>
<dbReference type="GO" id="GO:0080090">
    <property type="term" value="P:regulation of primary metabolic process"/>
    <property type="evidence" value="ECO:0007669"/>
    <property type="project" value="UniProtKB-ARBA"/>
</dbReference>
<dbReference type="CDD" id="cd14014">
    <property type="entry name" value="STKc_PknB_like"/>
    <property type="match status" value="1"/>
</dbReference>
<keyword evidence="9 12" id="KW-0067">ATP-binding</keyword>
<dbReference type="FunFam" id="3.30.200.20:FF:000348">
    <property type="entry name" value="Serine/threonine protein kinase"/>
    <property type="match status" value="1"/>
</dbReference>
<dbReference type="EMBL" id="BLKU01000005">
    <property type="protein sequence ID" value="GFG67356.1"/>
    <property type="molecule type" value="Genomic_DNA"/>
</dbReference>
<dbReference type="InterPro" id="IPR000719">
    <property type="entry name" value="Prot_kinase_dom"/>
</dbReference>
<evidence type="ECO:0000256" key="3">
    <source>
        <dbReference type="ARBA" id="ARBA00022475"/>
    </source>
</evidence>
<evidence type="ECO:0000256" key="5">
    <source>
        <dbReference type="ARBA" id="ARBA00022679"/>
    </source>
</evidence>
<sequence>MSEARDSRVGSMFGPYLLKRPLGRGGMGEVYEAEHTVKGWTVAVKLMSREFSNDPVFRERMKREARIAGRLQEPHVVPIHDYGEIDGQMFLEMRLVEGTDLDNTLKRSGPLSAPRAVAILSQIASALDAAHAAGVMHRDVKPPNILVTRDDFAYLVDFGIASATADERLTQLGTAVGTWKYMAPERFSNDEVTFRADIYSLACVLYECLTGSPPYPSESAGVLISAHMMNPIPRPSSARSGIPTGLDEVVARGMAKRPADRYASAGDLARAAHQALSDPDRNQAAKILRRSQEAVLPPPPAEPATLQHPRPPQGTPPSAAPPFRSGPVSSPPGYPGVPSGPPSPPHFGGPPAWNQGFTPPPRSRNPWLIVTVVAALVLVLILGAIGIWAVTKDDGSTTASGRKSTTTTTRPTTRSTTTTTTTLPTSAASAAQARLLSMVPSGYPAGSCKPDTRTMPGALTSISCGQNTEVNGPRVSAYGLYADVPALKKAFANFTGTFTLAGCPGGKASPGTWWHTQDPNTVLGQLACGTYKGDEPQVMWSNEQTLVYALVAGSPQGPTLDQLYKWWAKHS</sequence>
<evidence type="ECO:0000313" key="17">
    <source>
        <dbReference type="EMBL" id="QPI36671.1"/>
    </source>
</evidence>
<dbReference type="FunFam" id="1.10.510.10:FF:000021">
    <property type="entry name" value="Serine/threonine protein kinase"/>
    <property type="match status" value="1"/>
</dbReference>
<accession>A0AAX1J8C9</accession>
<dbReference type="RefSeq" id="WP_085073627.1">
    <property type="nucleotide sequence ID" value="NZ_BLKU01000005.1"/>
</dbReference>
<dbReference type="InterPro" id="IPR011009">
    <property type="entry name" value="Kinase-like_dom_sf"/>
</dbReference>
<dbReference type="GO" id="GO:0005886">
    <property type="term" value="C:plasma membrane"/>
    <property type="evidence" value="ECO:0007669"/>
    <property type="project" value="UniProtKB-SubCell"/>
</dbReference>
<evidence type="ECO:0000256" key="10">
    <source>
        <dbReference type="ARBA" id="ARBA00022989"/>
    </source>
</evidence>
<dbReference type="PANTHER" id="PTHR43289:SF6">
    <property type="entry name" value="SERINE_THREONINE-PROTEIN KINASE NEKL-3"/>
    <property type="match status" value="1"/>
</dbReference>
<dbReference type="AlphaFoldDB" id="A0AAX1J8C9"/>
<keyword evidence="3" id="KW-1003">Cell membrane</keyword>
<feature type="compositionally biased region" description="Pro residues" evidence="13">
    <location>
        <begin position="329"/>
        <end position="348"/>
    </location>
</feature>
<dbReference type="GO" id="GO:0004674">
    <property type="term" value="F:protein serine/threonine kinase activity"/>
    <property type="evidence" value="ECO:0007669"/>
    <property type="project" value="UniProtKB-KW"/>
</dbReference>
<evidence type="ECO:0000256" key="6">
    <source>
        <dbReference type="ARBA" id="ARBA00022692"/>
    </source>
</evidence>
<protein>
    <recommendedName>
        <fullName evidence="2">non-specific serine/threonine protein kinase</fullName>
        <ecNumber evidence="2">2.7.11.1</ecNumber>
    </recommendedName>
</protein>
<dbReference type="PROSITE" id="PS00107">
    <property type="entry name" value="PROTEIN_KINASE_ATP"/>
    <property type="match status" value="1"/>
</dbReference>
<feature type="domain" description="Protein kinase" evidence="15">
    <location>
        <begin position="16"/>
        <end position="276"/>
    </location>
</feature>
<reference evidence="16" key="2">
    <citation type="submission" date="2020-02" db="EMBL/GenBank/DDBJ databases">
        <authorList>
            <person name="Matsumoto Y."/>
            <person name="Kinjo T."/>
            <person name="Motooka D."/>
            <person name="Nabeya D."/>
            <person name="Jung N."/>
            <person name="Uechi K."/>
            <person name="Horii T."/>
            <person name="Iida T."/>
            <person name="Fujita J."/>
            <person name="Nakamura S."/>
        </authorList>
    </citation>
    <scope>NUCLEOTIDE SEQUENCE</scope>
    <source>
        <strain evidence="16">JCM 13573</strain>
    </source>
</reference>
<reference evidence="17" key="3">
    <citation type="submission" date="2020-11" db="EMBL/GenBank/DDBJ databases">
        <title>Intraspecies plasmid and genomic variation of Mycobacterium kubicae revealed by the complete genome sequences of two clinical isolates.</title>
        <authorList>
            <person name="Hendrix J.R."/>
            <person name="Epperson L.E."/>
            <person name="Honda J.R."/>
            <person name="Strong M."/>
        </authorList>
    </citation>
    <scope>NUCLEOTIDE SEQUENCE</scope>
    <source>
        <strain evidence="17">JCM 13573</strain>
    </source>
</reference>
<dbReference type="Gene3D" id="1.10.510.10">
    <property type="entry name" value="Transferase(Phosphotransferase) domain 1"/>
    <property type="match status" value="1"/>
</dbReference>
<dbReference type="Proteomes" id="UP000465306">
    <property type="component" value="Unassembled WGS sequence"/>
</dbReference>
<dbReference type="Pfam" id="PF00069">
    <property type="entry name" value="Pkinase"/>
    <property type="match status" value="1"/>
</dbReference>
<dbReference type="Gene3D" id="3.30.200.20">
    <property type="entry name" value="Phosphorylase Kinase, domain 1"/>
    <property type="match status" value="1"/>
</dbReference>
<keyword evidence="11 14" id="KW-0472">Membrane</keyword>
<feature type="binding site" evidence="12">
    <location>
        <position position="45"/>
    </location>
    <ligand>
        <name>ATP</name>
        <dbReference type="ChEBI" id="CHEBI:30616"/>
    </ligand>
</feature>
<keyword evidence="8 17" id="KW-0418">Kinase</keyword>
<dbReference type="InterPro" id="IPR008271">
    <property type="entry name" value="Ser/Thr_kinase_AS"/>
</dbReference>
<evidence type="ECO:0000313" key="16">
    <source>
        <dbReference type="EMBL" id="GFG67356.1"/>
    </source>
</evidence>
<evidence type="ECO:0000256" key="9">
    <source>
        <dbReference type="ARBA" id="ARBA00022840"/>
    </source>
</evidence>
<feature type="region of interest" description="Disordered" evidence="13">
    <location>
        <begin position="394"/>
        <end position="427"/>
    </location>
</feature>
<dbReference type="PROSITE" id="PS50011">
    <property type="entry name" value="PROTEIN_KINASE_DOM"/>
    <property type="match status" value="1"/>
</dbReference>
<dbReference type="PROSITE" id="PS00108">
    <property type="entry name" value="PROTEIN_KINASE_ST"/>
    <property type="match status" value="1"/>
</dbReference>
<name>A0AAX1J8C9_9MYCO</name>
<dbReference type="PANTHER" id="PTHR43289">
    <property type="entry name" value="MITOGEN-ACTIVATED PROTEIN KINASE KINASE KINASE 20-RELATED"/>
    <property type="match status" value="1"/>
</dbReference>
<evidence type="ECO:0000256" key="8">
    <source>
        <dbReference type="ARBA" id="ARBA00022777"/>
    </source>
</evidence>
<evidence type="ECO:0000256" key="12">
    <source>
        <dbReference type="PROSITE-ProRule" id="PRU10141"/>
    </source>
</evidence>
<dbReference type="Proteomes" id="UP000663583">
    <property type="component" value="Chromosome"/>
</dbReference>
<evidence type="ECO:0000313" key="19">
    <source>
        <dbReference type="Proteomes" id="UP000663583"/>
    </source>
</evidence>
<evidence type="ECO:0000256" key="4">
    <source>
        <dbReference type="ARBA" id="ARBA00022527"/>
    </source>
</evidence>
<dbReference type="EMBL" id="CP065047">
    <property type="protein sequence ID" value="QPI36671.1"/>
    <property type="molecule type" value="Genomic_DNA"/>
</dbReference>
<evidence type="ECO:0000259" key="15">
    <source>
        <dbReference type="PROSITE" id="PS50011"/>
    </source>
</evidence>
<keyword evidence="7 12" id="KW-0547">Nucleotide-binding</keyword>
<dbReference type="SUPFAM" id="SSF56112">
    <property type="entry name" value="Protein kinase-like (PK-like)"/>
    <property type="match status" value="1"/>
</dbReference>
<keyword evidence="4" id="KW-0723">Serine/threonine-protein kinase</keyword>
<proteinExistence type="predicted"/>
<evidence type="ECO:0000256" key="7">
    <source>
        <dbReference type="ARBA" id="ARBA00022741"/>
    </source>
</evidence>
<dbReference type="KEGG" id="mku:I2456_19665"/>
<feature type="compositionally biased region" description="Low complexity" evidence="13">
    <location>
        <begin position="396"/>
        <end position="427"/>
    </location>
</feature>
<reference evidence="16 18" key="1">
    <citation type="journal article" date="2019" name="Emerg. Microbes Infect.">
        <title>Comprehensive subspecies identification of 175 nontuberculous mycobacteria species based on 7547 genomic profiles.</title>
        <authorList>
            <person name="Matsumoto Y."/>
            <person name="Kinjo T."/>
            <person name="Motooka D."/>
            <person name="Nabeya D."/>
            <person name="Jung N."/>
            <person name="Uechi K."/>
            <person name="Horii T."/>
            <person name="Iida T."/>
            <person name="Fujita J."/>
            <person name="Nakamura S."/>
        </authorList>
    </citation>
    <scope>NUCLEOTIDE SEQUENCE [LARGE SCALE GENOMIC DNA]</scope>
    <source>
        <strain evidence="16 18">JCM 13573</strain>
    </source>
</reference>
<dbReference type="InterPro" id="IPR017441">
    <property type="entry name" value="Protein_kinase_ATP_BS"/>
</dbReference>
<gene>
    <name evidence="17" type="ORF">I2456_19665</name>
    <name evidence="16" type="ORF">MKUB_48460</name>
</gene>
<feature type="region of interest" description="Disordered" evidence="13">
    <location>
        <begin position="295"/>
        <end position="358"/>
    </location>
</feature>
<feature type="compositionally biased region" description="Pro residues" evidence="13">
    <location>
        <begin position="309"/>
        <end position="320"/>
    </location>
</feature>
<organism evidence="17 19">
    <name type="scientific">Mycobacterium kubicae</name>
    <dbReference type="NCBI Taxonomy" id="120959"/>
    <lineage>
        <taxon>Bacteria</taxon>
        <taxon>Bacillati</taxon>
        <taxon>Actinomycetota</taxon>
        <taxon>Actinomycetes</taxon>
        <taxon>Mycobacteriales</taxon>
        <taxon>Mycobacteriaceae</taxon>
        <taxon>Mycobacterium</taxon>
        <taxon>Mycobacterium simiae complex</taxon>
    </lineage>
</organism>
<evidence type="ECO:0000313" key="18">
    <source>
        <dbReference type="Proteomes" id="UP000465306"/>
    </source>
</evidence>
<evidence type="ECO:0000256" key="13">
    <source>
        <dbReference type="SAM" id="MobiDB-lite"/>
    </source>
</evidence>
<evidence type="ECO:0000256" key="2">
    <source>
        <dbReference type="ARBA" id="ARBA00012513"/>
    </source>
</evidence>
<keyword evidence="18" id="KW-1185">Reference proteome</keyword>
<comment type="subcellular location">
    <subcellularLocation>
        <location evidence="1">Cell membrane</location>
        <topology evidence="1">Single-pass membrane protein</topology>
    </subcellularLocation>
</comment>